<dbReference type="EMBL" id="VDLU01000001">
    <property type="protein sequence ID" value="TNJ29741.1"/>
    <property type="molecule type" value="Genomic_DNA"/>
</dbReference>
<name>A0A4Z1TB37_GIAMU</name>
<proteinExistence type="predicted"/>
<reference evidence="1 2" key="1">
    <citation type="submission" date="2019-05" db="EMBL/GenBank/DDBJ databases">
        <title>The compact genome of Giardia muris reveals important steps in the evolution of intestinal protozoan parasites.</title>
        <authorList>
            <person name="Xu F."/>
            <person name="Jimenez-Gonzalez A."/>
            <person name="Einarsson E."/>
            <person name="Astvaldsson A."/>
            <person name="Peirasmaki D."/>
            <person name="Eckmann L."/>
            <person name="Andersson J.O."/>
            <person name="Svard S.G."/>
            <person name="Jerlstrom-Hultqvist J."/>
        </authorList>
    </citation>
    <scope>NUCLEOTIDE SEQUENCE [LARGE SCALE GENOMIC DNA]</scope>
    <source>
        <strain evidence="1 2">Roberts-Thomson</strain>
    </source>
</reference>
<dbReference type="Proteomes" id="UP000315496">
    <property type="component" value="Chromosome 1"/>
</dbReference>
<organism evidence="1 2">
    <name type="scientific">Giardia muris</name>
    <dbReference type="NCBI Taxonomy" id="5742"/>
    <lineage>
        <taxon>Eukaryota</taxon>
        <taxon>Metamonada</taxon>
        <taxon>Diplomonadida</taxon>
        <taxon>Hexamitidae</taxon>
        <taxon>Giardiinae</taxon>
        <taxon>Giardia</taxon>
    </lineage>
</organism>
<accession>A0A4Z1TB37</accession>
<dbReference type="InterPro" id="IPR016024">
    <property type="entry name" value="ARM-type_fold"/>
</dbReference>
<protein>
    <submittedName>
        <fullName evidence="1">Uncharacterized protein</fullName>
    </submittedName>
</protein>
<gene>
    <name evidence="1" type="ORF">GMRT_11438</name>
</gene>
<evidence type="ECO:0000313" key="1">
    <source>
        <dbReference type="EMBL" id="TNJ29741.1"/>
    </source>
</evidence>
<dbReference type="VEuPathDB" id="GiardiaDB:GMRT_11438"/>
<dbReference type="SUPFAM" id="SSF48371">
    <property type="entry name" value="ARM repeat"/>
    <property type="match status" value="1"/>
</dbReference>
<keyword evidence="2" id="KW-1185">Reference proteome</keyword>
<comment type="caution">
    <text evidence="1">The sequence shown here is derived from an EMBL/GenBank/DDBJ whole genome shotgun (WGS) entry which is preliminary data.</text>
</comment>
<sequence length="1478" mass="163786">MPGCVLYSSAPADVSNGTEHLSEEEILGLLEAHVDELVAVAKSLPIRIPITGISHQTSVSSFLLEREILVEDRSPTPEPLYIQHYDRLFCYTCYVRRPPSILPKLRNAPVTGERPMPTEAGDTLSKSTETLHVLVDMVKSLMVCLDTGPTSLPDMLSRMSEQAGAASLSVFLLLQLYRVIAIERALSGLDSHQSSEMKEFHTVLRSVIDINSERLLQASEASFSLRCFLTSFVFQALRLLLEMSSYLVFPAEISVARIFSIHAQTFSKVVCTITTEGEDLLSDAEQRLAHLVFASVDSVYRYIGRVEALDRGTTLLTDPEVIGRYAFLALTCLSSPRASGEIQSLSTRLLEVTLDVPSLYLGFCGFLSRNDPDSMIHELFCLATDEVMQPKGASSRIERFLNDIICTSVTDGSSLRPDPKSVSLVKLLARILTCSKGSACTDLFPFVHVLEVGLDLSMTRQKGAQGTLVSILYFYLLYMTEQPLRHQRIITSFINAFARAAGLVPPHPPIETNKLKVLLDLSTILFVRTLQVASPERCALLSFLPGAYLRLFMMTTNVGLQAHILGLSRSLLKLLPRLEAIIAEGKTYIGQDEDYLSTTEASLPSTEVPISPMTCRANLISKSKEALMTLVMDLTIHCIISEGIGKTLLDTALTALTDLIRQRHGEFARDRQLLAHLQKLLRTVTSNATIKEIIGLFFTVLEEGFISALEVPEANTLISLYTTTLATVISVALYSRDGTRRDSTMNTLMTSLGASASTSSWTSELPPRLGLIMSLAMQSPHRLRSFIRASVTLSSTSPIMYTVLLETLRLTIQLCSALSGTITTEALERIPTPIITSIWSGLITAGIILLEELPQQFLIDAYVLGQNEPPRKRGVLRHGSLMRQIHYHMALAGHIIGSLISSTNSDGSSQIKHPDLCLSLFNPLLQLLTRCAGSHVYESVHYSSTNGTVRGFPTLSDLLLSRRKIVDELLRISLDPRLSSAEPALICIYTYALQESRYQDELMALPVFCSLVREQYAAVQPGSQDARVLVAGLYRVSTLARCIHEDLADERFCSMLKQTLEAMPHFSALTGLVLQQQTQLLDLYESHVDSQRQAIICLCVLLKGLPAFFTSEAQNYGRMKTILEGASHDMTLHSSLLELFVTVIQKFCVSSRSQHTTTSGNSLKNTSRRVDHHLTGQKEYLHCTLGAMKNVVLSFKFRYSWKRVGASRTSSRTLSNLIEYMSLVVNSKLVLPSEIIPDLYVILLSALTDDSGALLFPLVLLDASDLLTTCVQTYSPLQCVRSLGQALKTMFLSSEETDTVIEGIHQYESCRRLLEHLRPNDTVLGLLLERLQAGGRRGASHMEITRALVQQLCNLLDLILQEAGTETTVGQVRRCLALNYVTYFLLWLWTSSTSHIEVSPIFDLYSTQHCGLVDNEYSSTSSQDREKATYAACCCLINEALEAETKPATVLEELANILALLLCNDPKLWKRLQKLYDT</sequence>
<evidence type="ECO:0000313" key="2">
    <source>
        <dbReference type="Proteomes" id="UP000315496"/>
    </source>
</evidence>